<dbReference type="EMBL" id="BAABAT010000047">
    <property type="protein sequence ID" value="GAA4261767.1"/>
    <property type="molecule type" value="Genomic_DNA"/>
</dbReference>
<dbReference type="Pfam" id="PF14447">
    <property type="entry name" value="Prok-RING_4"/>
    <property type="match status" value="1"/>
</dbReference>
<dbReference type="Proteomes" id="UP001500620">
    <property type="component" value="Unassembled WGS sequence"/>
</dbReference>
<dbReference type="InterPro" id="IPR051324">
    <property type="entry name" value="Stress/Tellurium_Resist"/>
</dbReference>
<dbReference type="PROSITE" id="PS50089">
    <property type="entry name" value="ZF_RING_2"/>
    <property type="match status" value="1"/>
</dbReference>
<organism evidence="2 3">
    <name type="scientific">Dactylosporangium darangshiense</name>
    <dbReference type="NCBI Taxonomy" id="579108"/>
    <lineage>
        <taxon>Bacteria</taxon>
        <taxon>Bacillati</taxon>
        <taxon>Actinomycetota</taxon>
        <taxon>Actinomycetes</taxon>
        <taxon>Micromonosporales</taxon>
        <taxon>Micromonosporaceae</taxon>
        <taxon>Dactylosporangium</taxon>
    </lineage>
</organism>
<dbReference type="InterPro" id="IPR001841">
    <property type="entry name" value="Znf_RING"/>
</dbReference>
<sequence>MDALATVLLRRAGLVAPPAPEVPAPADGDAWVGAFEADLAARGWLLAPALRRRLAGLDAGARLRWADWMCAVADETVGADRDHVPLFRDFPDTPADPERLFVERLIVHLLQDDAAPCILCGTDGSVHPLDPCGHIVCAACFDPQRYSACPICGRRLASGDAYLPVVALERKPADGTPLRLRRMALTEDPAADAARLRDDLVARPAALATADLADLRTLVAATAPDRLDWLPATVPARETLACVLAWALHAGALLPSYADVLAAAVARWGTVTDVARTLWAYSGGDPGLILPRRPQPGGPNEAWRPVHEPRVTVAPPRVRALPRPLRRAVLAFVDGLDCATAAEDVARHPTVWKRLAERLHPYETVTAHPGAAVVFAALRGTRTPAGSALGRAMAAASAARPGRIVLDAHAGGTVSVRVRTFAALVEDAVERGDAAAAAGLLGQRPGDLWRRVDHLLRLAGDDDTRRVVLEAAARTAPRVAPGVLASAAAELTGRDATVAVDEEVAAVVVRAAGSVAAIAASAREVGAVGDAVRRALGLRRPPVVATPGAPRRLRGPAPGTPRRTFFPKGDIVRTWTEPERRGALPAGAIDAIRSTVDDELAARAARLERFDVAVLDAALAGVPAPTRERAGTGQLAGWPRGSLRALGDAPTLRLFLHWVDTEQARVDLDLSCAFYDEAWAPMGHCDYTRLRFAKDAAIHSGDLTSAPPPLGATEYLDLDRARLRAAGVTWAVPVVLSYNDVPFEALTAAFAGFSLPQHGRSGAFDPARVLQRFALRGDAKSLAPLVCNVHTGDVMWIEASLTTRGYGHNVGQTGPRLGRVAADLWEHFAAGNRATLLDVAAWHAAARSDRVLVAHADGTFTPASSVAAVRAAAARPSGTETTAVADGRPAPRAFAAVGDADRLAATMGGEVGAGSLALLVDGEPGEPWTQVAAADLMAGLVPLPIAV</sequence>
<comment type="caution">
    <text evidence="2">The sequence shown here is derived from an EMBL/GenBank/DDBJ whole genome shotgun (WGS) entry which is preliminary data.</text>
</comment>
<reference evidence="3" key="1">
    <citation type="journal article" date="2019" name="Int. J. Syst. Evol. Microbiol.">
        <title>The Global Catalogue of Microorganisms (GCM) 10K type strain sequencing project: providing services to taxonomists for standard genome sequencing and annotation.</title>
        <authorList>
            <consortium name="The Broad Institute Genomics Platform"/>
            <consortium name="The Broad Institute Genome Sequencing Center for Infectious Disease"/>
            <person name="Wu L."/>
            <person name="Ma J."/>
        </authorList>
    </citation>
    <scope>NUCLEOTIDE SEQUENCE [LARGE SCALE GENOMIC DNA]</scope>
    <source>
        <strain evidence="3">JCM 17441</strain>
    </source>
</reference>
<accession>A0ABP8DQE9</accession>
<proteinExistence type="predicted"/>
<evidence type="ECO:0000259" key="1">
    <source>
        <dbReference type="PROSITE" id="PS50089"/>
    </source>
</evidence>
<dbReference type="PANTHER" id="PTHR32097">
    <property type="entry name" value="CAMP-BINDING PROTEIN 1-RELATED"/>
    <property type="match status" value="1"/>
</dbReference>
<evidence type="ECO:0000313" key="2">
    <source>
        <dbReference type="EMBL" id="GAA4261767.1"/>
    </source>
</evidence>
<gene>
    <name evidence="2" type="ORF">GCM10022255_095740</name>
</gene>
<protein>
    <recommendedName>
        <fullName evidence="1">RING-type domain-containing protein</fullName>
    </recommendedName>
</protein>
<keyword evidence="3" id="KW-1185">Reference proteome</keyword>
<dbReference type="InterPro" id="IPR013083">
    <property type="entry name" value="Znf_RING/FYVE/PHD"/>
</dbReference>
<dbReference type="NCBIfam" id="NF041916">
    <property type="entry name" value="RING_SCO0854"/>
    <property type="match status" value="1"/>
</dbReference>
<name>A0ABP8DQE9_9ACTN</name>
<dbReference type="SUPFAM" id="SSF57850">
    <property type="entry name" value="RING/U-box"/>
    <property type="match status" value="1"/>
</dbReference>
<dbReference type="RefSeq" id="WP_345138797.1">
    <property type="nucleotide sequence ID" value="NZ_BAABAT010000047.1"/>
</dbReference>
<feature type="domain" description="RING-type" evidence="1">
    <location>
        <begin position="117"/>
        <end position="152"/>
    </location>
</feature>
<dbReference type="PANTHER" id="PTHR32097:SF18">
    <property type="entry name" value="RING-TYPE DOMAIN-CONTAINING PROTEIN"/>
    <property type="match status" value="1"/>
</dbReference>
<dbReference type="Gene3D" id="3.30.40.10">
    <property type="entry name" value="Zinc/RING finger domain, C3HC4 (zinc finger)"/>
    <property type="match status" value="1"/>
</dbReference>
<evidence type="ECO:0000313" key="3">
    <source>
        <dbReference type="Proteomes" id="UP001500620"/>
    </source>
</evidence>